<evidence type="ECO:0000256" key="7">
    <source>
        <dbReference type="ARBA" id="ARBA00022692"/>
    </source>
</evidence>
<evidence type="ECO:0000256" key="19">
    <source>
        <dbReference type="SAM" id="Coils"/>
    </source>
</evidence>
<dbReference type="PANTHER" id="PTHR15715">
    <property type="entry name" value="CENTROSOMAL PROTEIN OF 170 KDA"/>
    <property type="match status" value="1"/>
</dbReference>
<evidence type="ECO:0000256" key="9">
    <source>
        <dbReference type="ARBA" id="ARBA00022989"/>
    </source>
</evidence>
<dbReference type="PROSITE" id="PS50006">
    <property type="entry name" value="FHA_DOMAIN"/>
    <property type="match status" value="1"/>
</dbReference>
<evidence type="ECO:0000256" key="8">
    <source>
        <dbReference type="ARBA" id="ARBA00022824"/>
    </source>
</evidence>
<dbReference type="CDD" id="cd22679">
    <property type="entry name" value="FHA_SLMAP"/>
    <property type="match status" value="1"/>
</dbReference>
<keyword evidence="9" id="KW-1133">Transmembrane helix</keyword>
<evidence type="ECO:0000256" key="3">
    <source>
        <dbReference type="ARBA" id="ARBA00004389"/>
    </source>
</evidence>
<keyword evidence="22" id="KW-1185">Reference proteome</keyword>
<dbReference type="OrthoDB" id="687730at2759"/>
<accession>A0A443S4Q0</accession>
<dbReference type="SMART" id="SM00240">
    <property type="entry name" value="FHA"/>
    <property type="match status" value="1"/>
</dbReference>
<dbReference type="GO" id="GO:0042383">
    <property type="term" value="C:sarcolemma"/>
    <property type="evidence" value="ECO:0007669"/>
    <property type="project" value="UniProtKB-SubCell"/>
</dbReference>
<keyword evidence="6" id="KW-0597">Phosphoprotein</keyword>
<evidence type="ECO:0000256" key="4">
    <source>
        <dbReference type="ARBA" id="ARBA00022475"/>
    </source>
</evidence>
<evidence type="ECO:0000256" key="16">
    <source>
        <dbReference type="ARBA" id="ARBA00061687"/>
    </source>
</evidence>
<keyword evidence="5" id="KW-0963">Cytoplasm</keyword>
<keyword evidence="4" id="KW-1003">Cell membrane</keyword>
<dbReference type="InterPro" id="IPR000253">
    <property type="entry name" value="FHA_dom"/>
</dbReference>
<evidence type="ECO:0000259" key="20">
    <source>
        <dbReference type="PROSITE" id="PS50006"/>
    </source>
</evidence>
<dbReference type="Pfam" id="PF00498">
    <property type="entry name" value="FHA"/>
    <property type="match status" value="1"/>
</dbReference>
<protein>
    <recommendedName>
        <fullName evidence="18">Sarcolemmal membrane-associated protein</fullName>
    </recommendedName>
</protein>
<proteinExistence type="inferred from homology"/>
<dbReference type="CDD" id="cd21911">
    <property type="entry name" value="CC1_SLMAP"/>
    <property type="match status" value="1"/>
</dbReference>
<dbReference type="InterPro" id="IPR051176">
    <property type="entry name" value="Cent_Immune-Sig_Mod"/>
</dbReference>
<organism evidence="21 22">
    <name type="scientific">Leptotrombidium deliense</name>
    <dbReference type="NCBI Taxonomy" id="299467"/>
    <lineage>
        <taxon>Eukaryota</taxon>
        <taxon>Metazoa</taxon>
        <taxon>Ecdysozoa</taxon>
        <taxon>Arthropoda</taxon>
        <taxon>Chelicerata</taxon>
        <taxon>Arachnida</taxon>
        <taxon>Acari</taxon>
        <taxon>Acariformes</taxon>
        <taxon>Trombidiformes</taxon>
        <taxon>Prostigmata</taxon>
        <taxon>Anystina</taxon>
        <taxon>Parasitengona</taxon>
        <taxon>Trombiculoidea</taxon>
        <taxon>Trombiculidae</taxon>
        <taxon>Leptotrombidium</taxon>
    </lineage>
</organism>
<evidence type="ECO:0000256" key="17">
    <source>
        <dbReference type="ARBA" id="ARBA00066015"/>
    </source>
</evidence>
<keyword evidence="13" id="KW-0206">Cytoskeleton</keyword>
<keyword evidence="10 19" id="KW-0175">Coiled coil</keyword>
<dbReference type="GO" id="GO:0005789">
    <property type="term" value="C:endoplasmic reticulum membrane"/>
    <property type="evidence" value="ECO:0007669"/>
    <property type="project" value="UniProtKB-SubCell"/>
</dbReference>
<feature type="non-terminal residue" evidence="21">
    <location>
        <position position="416"/>
    </location>
</feature>
<evidence type="ECO:0000256" key="12">
    <source>
        <dbReference type="ARBA" id="ARBA00023136"/>
    </source>
</evidence>
<comment type="function">
    <text evidence="14">Associates with the striatin-interacting phosphatase and kinase (STRIPAK) core complex, forming the extended (SIKE1:SLMAP)STRIPAK complex. The (SIKE1:SLMAP)STRIPAK complex dephosphorylates STK3 leading to the inhibition of Hippo signaling and the control of cell growth. May play a role during myoblast fusion.</text>
</comment>
<reference evidence="21 22" key="1">
    <citation type="journal article" date="2018" name="Gigascience">
        <title>Genomes of trombidid mites reveal novel predicted allergens and laterally-transferred genes associated with secondary metabolism.</title>
        <authorList>
            <person name="Dong X."/>
            <person name="Chaisiri K."/>
            <person name="Xia D."/>
            <person name="Armstrong S.D."/>
            <person name="Fang Y."/>
            <person name="Donnelly M.J."/>
            <person name="Kadowaki T."/>
            <person name="McGarry J.W."/>
            <person name="Darby A.C."/>
            <person name="Makepeace B.L."/>
        </authorList>
    </citation>
    <scope>NUCLEOTIDE SEQUENCE [LARGE SCALE GENOMIC DNA]</scope>
    <source>
        <strain evidence="21">UoL-UT</strain>
    </source>
</reference>
<dbReference type="GO" id="GO:0031966">
    <property type="term" value="C:mitochondrial membrane"/>
    <property type="evidence" value="ECO:0007669"/>
    <property type="project" value="UniProtKB-SubCell"/>
</dbReference>
<evidence type="ECO:0000256" key="2">
    <source>
        <dbReference type="ARBA" id="ARBA00004304"/>
    </source>
</evidence>
<evidence type="ECO:0000256" key="15">
    <source>
        <dbReference type="ARBA" id="ARBA00060409"/>
    </source>
</evidence>
<dbReference type="STRING" id="299467.A0A443S4Q0"/>
<evidence type="ECO:0000313" key="22">
    <source>
        <dbReference type="Proteomes" id="UP000288716"/>
    </source>
</evidence>
<evidence type="ECO:0000256" key="6">
    <source>
        <dbReference type="ARBA" id="ARBA00022553"/>
    </source>
</evidence>
<evidence type="ECO:0000256" key="11">
    <source>
        <dbReference type="ARBA" id="ARBA00023128"/>
    </source>
</evidence>
<evidence type="ECO:0000256" key="18">
    <source>
        <dbReference type="ARBA" id="ARBA00074026"/>
    </source>
</evidence>
<evidence type="ECO:0000256" key="13">
    <source>
        <dbReference type="ARBA" id="ARBA00023212"/>
    </source>
</evidence>
<evidence type="ECO:0000256" key="14">
    <source>
        <dbReference type="ARBA" id="ARBA00057671"/>
    </source>
</evidence>
<dbReference type="VEuPathDB" id="VectorBase:LDEU009575"/>
<evidence type="ECO:0000313" key="21">
    <source>
        <dbReference type="EMBL" id="RWS22465.1"/>
    </source>
</evidence>
<dbReference type="GO" id="GO:0005813">
    <property type="term" value="C:centrosome"/>
    <property type="evidence" value="ECO:0007669"/>
    <property type="project" value="UniProtKB-SubCell"/>
</dbReference>
<dbReference type="AlphaFoldDB" id="A0A443S4Q0"/>
<sequence>MSSATITNTAGIHTSLPLSSAFSDQQLLNNSTQLSAAKAMLICRPNSHPFQERKLIIDSQVKIGRAVARSKPNVDNAIFDCKVLSRNHAVLWYDNGKFFLQDTKSSNGTFVNSHRLSPANEESPPKELSSGDVVQFGVDVVENAKKVTHGCIVATIHLYHPDGSEAKINYDFSYYGTNGHFPTNSAPHQMASFSTQNLYLLAQCLKEALHREEIMKNKLTALQAVVSATQEMSESSWKAMVEEDRLISKIESLQDRLESLLNTNSSADSDEKVTLLQQELMKLHDEKEKVEIAAKQAIQKSLEEKQSAFSKIFELESALKSAENECNRLKELSNNLEKDISVLTEKDDQQIKELSETQNRTKEAEEKISLLTDTLKQEKNKYESNIGELRIRETELQEMVDKLTKQNEAHLIQIEL</sequence>
<dbReference type="Gene3D" id="2.60.200.20">
    <property type="match status" value="1"/>
</dbReference>
<evidence type="ECO:0000256" key="5">
    <source>
        <dbReference type="ARBA" id="ARBA00022490"/>
    </source>
</evidence>
<dbReference type="Proteomes" id="UP000288716">
    <property type="component" value="Unassembled WGS sequence"/>
</dbReference>
<comment type="caution">
    <text evidence="21">The sequence shown here is derived from an EMBL/GenBank/DDBJ whole genome shotgun (WGS) entry which is preliminary data.</text>
</comment>
<feature type="domain" description="FHA" evidence="20">
    <location>
        <begin position="61"/>
        <end position="116"/>
    </location>
</feature>
<evidence type="ECO:0000256" key="10">
    <source>
        <dbReference type="ARBA" id="ARBA00023054"/>
    </source>
</evidence>
<dbReference type="FunFam" id="2.60.200.20:FF:000003">
    <property type="entry name" value="sarcolemmal membrane-associated protein isoform X2"/>
    <property type="match status" value="1"/>
</dbReference>
<comment type="subunit">
    <text evidence="17">Homodimer. Interacts with myosin. Interacts with SIKE1 and both associate with the STRIPAK core complex composed of PP2A catalytic and scaffolding subunits, the striatins (PP2A regulatory subunits), the striatin-associated proteins MOB4, STRIP1 and STRIP2, PDCD10 and members of the STE20 kinases, such as STK24 and STK26. Interacts (via FHA domain) with STK3 (when phosphorylated); the interaction associates STK3 with the STRIPAK complex.</text>
</comment>
<feature type="coiled-coil region" evidence="19">
    <location>
        <begin position="243"/>
        <end position="406"/>
    </location>
</feature>
<keyword evidence="7" id="KW-0812">Transmembrane</keyword>
<keyword evidence="11" id="KW-0496">Mitochondrion</keyword>
<dbReference type="EMBL" id="NCKV01008729">
    <property type="protein sequence ID" value="RWS22465.1"/>
    <property type="molecule type" value="Genomic_DNA"/>
</dbReference>
<dbReference type="PANTHER" id="PTHR15715:SF37">
    <property type="entry name" value="LD47843P"/>
    <property type="match status" value="1"/>
</dbReference>
<keyword evidence="8" id="KW-0256">Endoplasmic reticulum</keyword>
<evidence type="ECO:0000256" key="1">
    <source>
        <dbReference type="ARBA" id="ARBA00004300"/>
    </source>
</evidence>
<keyword evidence="12" id="KW-0472">Membrane</keyword>
<dbReference type="SUPFAM" id="SSF49879">
    <property type="entry name" value="SMAD/FHA domain"/>
    <property type="match status" value="1"/>
</dbReference>
<dbReference type="InterPro" id="IPR008984">
    <property type="entry name" value="SMAD_FHA_dom_sf"/>
</dbReference>
<comment type="similarity">
    <text evidence="16">Belongs to the SLMAP family.</text>
</comment>
<comment type="subcellular location">
    <subcellularLocation>
        <location evidence="15">Cell membrane</location>
        <location evidence="15">Sarcolemma</location>
        <topology evidence="15">Single-pass type IV membrane protein</topology>
    </subcellularLocation>
    <subcellularLocation>
        <location evidence="1">Cytoplasm</location>
        <location evidence="1">Cytoskeleton</location>
        <location evidence="1">Microtubule organizing center</location>
        <location evidence="1">Centrosome</location>
    </subcellularLocation>
    <subcellularLocation>
        <location evidence="3">Endoplasmic reticulum membrane</location>
        <topology evidence="3">Single-pass membrane protein</topology>
    </subcellularLocation>
    <subcellularLocation>
        <location evidence="2">Mitochondrion membrane</location>
        <topology evidence="2">Single-pass membrane protein</topology>
    </subcellularLocation>
</comment>
<gene>
    <name evidence="21" type="ORF">B4U80_02490</name>
</gene>
<name>A0A443S4Q0_9ACAR</name>